<evidence type="ECO:0000256" key="5">
    <source>
        <dbReference type="ARBA" id="ARBA00022842"/>
    </source>
</evidence>
<dbReference type="AlphaFoldDB" id="A0A1H3YSU6"/>
<keyword evidence="3" id="KW-0479">Metal-binding</keyword>
<evidence type="ECO:0000313" key="9">
    <source>
        <dbReference type="Proteomes" id="UP000242469"/>
    </source>
</evidence>
<dbReference type="InterPro" id="IPR015797">
    <property type="entry name" value="NUDIX_hydrolase-like_dom_sf"/>
</dbReference>
<evidence type="ECO:0000256" key="3">
    <source>
        <dbReference type="ARBA" id="ARBA00022723"/>
    </source>
</evidence>
<dbReference type="PANTHER" id="PTHR12992">
    <property type="entry name" value="NUDIX HYDROLASE"/>
    <property type="match status" value="1"/>
</dbReference>
<keyword evidence="6" id="KW-0464">Manganese</keyword>
<dbReference type="GO" id="GO:0046872">
    <property type="term" value="F:metal ion binding"/>
    <property type="evidence" value="ECO:0007669"/>
    <property type="project" value="UniProtKB-KW"/>
</dbReference>
<dbReference type="CDD" id="cd03426">
    <property type="entry name" value="NUDIX_CoAse_Nudt7"/>
    <property type="match status" value="1"/>
</dbReference>
<dbReference type="SUPFAM" id="SSF55811">
    <property type="entry name" value="Nudix"/>
    <property type="match status" value="1"/>
</dbReference>
<dbReference type="OrthoDB" id="9802805at2"/>
<protein>
    <submittedName>
        <fullName evidence="8">NUDIX domain-containing protein</fullName>
    </submittedName>
</protein>
<evidence type="ECO:0000256" key="4">
    <source>
        <dbReference type="ARBA" id="ARBA00022801"/>
    </source>
</evidence>
<feature type="domain" description="Nudix hydrolase" evidence="7">
    <location>
        <begin position="24"/>
        <end position="155"/>
    </location>
</feature>
<sequence length="202" mass="22693">MSDPLHQLRHRLQRHRPWRLRTAGREAGVLLALTDSADPEVIVTLRSPYLSTHSGEMAFPGGKRDPEDPDLLATALREAEEEIALPLGQVEVIGSLGQVVSKHLLQVTPWVGVIPSCLPLEPNPGEIDSIHRVPLSYLLDPANRRLDQIDFAGKVRYVPAWHWQGEVIWGLTAYILAELLNVGFDADIPMRPRPEHRETEHE</sequence>
<keyword evidence="4" id="KW-0378">Hydrolase</keyword>
<dbReference type="GO" id="GO:0010945">
    <property type="term" value="F:coenzyme A diphosphatase activity"/>
    <property type="evidence" value="ECO:0007669"/>
    <property type="project" value="InterPro"/>
</dbReference>
<proteinExistence type="predicted"/>
<keyword evidence="9" id="KW-1185">Reference proteome</keyword>
<organism evidence="8 9">
    <name type="scientific">Marinobacterium iners DSM 11526</name>
    <dbReference type="NCBI Taxonomy" id="1122198"/>
    <lineage>
        <taxon>Bacteria</taxon>
        <taxon>Pseudomonadati</taxon>
        <taxon>Pseudomonadota</taxon>
        <taxon>Gammaproteobacteria</taxon>
        <taxon>Oceanospirillales</taxon>
        <taxon>Oceanospirillaceae</taxon>
        <taxon>Marinobacterium</taxon>
    </lineage>
</organism>
<evidence type="ECO:0000256" key="2">
    <source>
        <dbReference type="ARBA" id="ARBA00001946"/>
    </source>
</evidence>
<comment type="cofactor">
    <cofactor evidence="1">
        <name>Mn(2+)</name>
        <dbReference type="ChEBI" id="CHEBI:29035"/>
    </cofactor>
</comment>
<comment type="cofactor">
    <cofactor evidence="2">
        <name>Mg(2+)</name>
        <dbReference type="ChEBI" id="CHEBI:18420"/>
    </cofactor>
</comment>
<reference evidence="9" key="1">
    <citation type="submission" date="2016-10" db="EMBL/GenBank/DDBJ databases">
        <authorList>
            <person name="Varghese N."/>
            <person name="Submissions S."/>
        </authorList>
    </citation>
    <scope>NUCLEOTIDE SEQUENCE [LARGE SCALE GENOMIC DNA]</scope>
    <source>
        <strain evidence="9">DSM 11526</strain>
    </source>
</reference>
<dbReference type="PROSITE" id="PS51462">
    <property type="entry name" value="NUDIX"/>
    <property type="match status" value="1"/>
</dbReference>
<dbReference type="RefSeq" id="WP_091822746.1">
    <property type="nucleotide sequence ID" value="NZ_FNRJ01000001.1"/>
</dbReference>
<dbReference type="InterPro" id="IPR000086">
    <property type="entry name" value="NUDIX_hydrolase_dom"/>
</dbReference>
<dbReference type="PANTHER" id="PTHR12992:SF11">
    <property type="entry name" value="MITOCHONDRIAL COENZYME A DIPHOSPHATASE NUDT8"/>
    <property type="match status" value="1"/>
</dbReference>
<evidence type="ECO:0000259" key="7">
    <source>
        <dbReference type="PROSITE" id="PS51462"/>
    </source>
</evidence>
<dbReference type="STRING" id="1122198.SAMN02745729_101583"/>
<dbReference type="InterPro" id="IPR045121">
    <property type="entry name" value="CoAse"/>
</dbReference>
<keyword evidence="5" id="KW-0460">Magnesium</keyword>
<accession>A0A1H3YSU6</accession>
<dbReference type="Gene3D" id="3.90.79.10">
    <property type="entry name" value="Nucleoside Triphosphate Pyrophosphohydrolase"/>
    <property type="match status" value="1"/>
</dbReference>
<evidence type="ECO:0000256" key="1">
    <source>
        <dbReference type="ARBA" id="ARBA00001936"/>
    </source>
</evidence>
<evidence type="ECO:0000313" key="8">
    <source>
        <dbReference type="EMBL" id="SEA14635.1"/>
    </source>
</evidence>
<dbReference type="EMBL" id="FNRJ01000001">
    <property type="protein sequence ID" value="SEA14635.1"/>
    <property type="molecule type" value="Genomic_DNA"/>
</dbReference>
<dbReference type="Pfam" id="PF00293">
    <property type="entry name" value="NUDIX"/>
    <property type="match status" value="1"/>
</dbReference>
<name>A0A1H3YSU6_9GAMM</name>
<dbReference type="Proteomes" id="UP000242469">
    <property type="component" value="Unassembled WGS sequence"/>
</dbReference>
<evidence type="ECO:0000256" key="6">
    <source>
        <dbReference type="ARBA" id="ARBA00023211"/>
    </source>
</evidence>
<gene>
    <name evidence="8" type="ORF">SAMN02745729_101583</name>
</gene>